<gene>
    <name evidence="4" type="ORF">D5086_0000066290</name>
</gene>
<evidence type="ECO:0000256" key="3">
    <source>
        <dbReference type="SAM" id="SignalP"/>
    </source>
</evidence>
<accession>A0A4U5QML1</accession>
<dbReference type="SUPFAM" id="SSF51445">
    <property type="entry name" value="(Trans)glycosidases"/>
    <property type="match status" value="1"/>
</dbReference>
<organism evidence="4">
    <name type="scientific">Populus alba</name>
    <name type="common">White poplar</name>
    <dbReference type="NCBI Taxonomy" id="43335"/>
    <lineage>
        <taxon>Eukaryota</taxon>
        <taxon>Viridiplantae</taxon>
        <taxon>Streptophyta</taxon>
        <taxon>Embryophyta</taxon>
        <taxon>Tracheophyta</taxon>
        <taxon>Spermatophyta</taxon>
        <taxon>Magnoliopsida</taxon>
        <taxon>eudicotyledons</taxon>
        <taxon>Gunneridae</taxon>
        <taxon>Pentapetalae</taxon>
        <taxon>rosids</taxon>
        <taxon>fabids</taxon>
        <taxon>Malpighiales</taxon>
        <taxon>Salicaceae</taxon>
        <taxon>Saliceae</taxon>
        <taxon>Populus</taxon>
    </lineage>
</organism>
<evidence type="ECO:0000256" key="1">
    <source>
        <dbReference type="ARBA" id="ARBA00022801"/>
    </source>
</evidence>
<feature type="chain" id="PRO_5020918585" description="Hevamine-A-like" evidence="3">
    <location>
        <begin position="24"/>
        <end position="248"/>
    </location>
</feature>
<feature type="signal peptide" evidence="3">
    <location>
        <begin position="1"/>
        <end position="23"/>
    </location>
</feature>
<evidence type="ECO:0008006" key="5">
    <source>
        <dbReference type="Google" id="ProtNLM"/>
    </source>
</evidence>
<dbReference type="InterPro" id="IPR050542">
    <property type="entry name" value="Glycosyl_Hydrlase18_Chitinase"/>
</dbReference>
<dbReference type="PANTHER" id="PTHR45708:SF49">
    <property type="entry name" value="ENDOCHITINASE"/>
    <property type="match status" value="1"/>
</dbReference>
<keyword evidence="3" id="KW-0732">Signal</keyword>
<dbReference type="GO" id="GO:0005576">
    <property type="term" value="C:extracellular region"/>
    <property type="evidence" value="ECO:0007669"/>
    <property type="project" value="TreeGrafter"/>
</dbReference>
<evidence type="ECO:0000256" key="2">
    <source>
        <dbReference type="ARBA" id="ARBA00023295"/>
    </source>
</evidence>
<dbReference type="InterPro" id="IPR017853">
    <property type="entry name" value="GH"/>
</dbReference>
<dbReference type="STRING" id="43335.A0A4U5QML1"/>
<protein>
    <recommendedName>
        <fullName evidence="5">Hevamine-A-like</fullName>
    </recommendedName>
</protein>
<dbReference type="EMBL" id="RCHU01000181">
    <property type="protein sequence ID" value="TKS12043.1"/>
    <property type="molecule type" value="Genomic_DNA"/>
</dbReference>
<evidence type="ECO:0000313" key="4">
    <source>
        <dbReference type="EMBL" id="TKS12043.1"/>
    </source>
</evidence>
<reference evidence="4" key="1">
    <citation type="submission" date="2018-10" db="EMBL/GenBank/DDBJ databases">
        <title>Population genomic analysis revealed the cold adaptation of white poplar.</title>
        <authorList>
            <person name="Liu Y.-J."/>
        </authorList>
    </citation>
    <scope>NUCLEOTIDE SEQUENCE [LARGE SCALE GENOMIC DNA]</scope>
    <source>
        <strain evidence="4">PAL-ZL1</strain>
    </source>
</reference>
<name>A0A4U5QML1_POPAL</name>
<dbReference type="PANTHER" id="PTHR45708">
    <property type="entry name" value="ENDOCHITINASE"/>
    <property type="match status" value="1"/>
</dbReference>
<keyword evidence="1" id="KW-0378">Hydrolase</keyword>
<sequence>MAFKLSISLALLAILVLVVGSEAGGIAVCWGQNGNKGTLAETCATGNYDYVILAFLPTFGNAKGIKVMLSIGGGAGSFYLTSKEDAKQVATGITSWEDILHLAHSAPLFLMELTSILKEEQTSTATILPGLFDYVWVQFYNNPPCQLSGDIPDLEDAWNQWISSIPAQKIFPGLPAAPGAAGSGFVPVADLTSKCFQQSRALQNMVVFCCGPSTMMIKLAIANRLRAASEKTKVDLFAYMSNTSYISA</sequence>
<dbReference type="AlphaFoldDB" id="A0A4U5QML1"/>
<dbReference type="GO" id="GO:0004568">
    <property type="term" value="F:chitinase activity"/>
    <property type="evidence" value="ECO:0007669"/>
    <property type="project" value="TreeGrafter"/>
</dbReference>
<keyword evidence="2" id="KW-0326">Glycosidase</keyword>
<dbReference type="Gene3D" id="3.20.20.80">
    <property type="entry name" value="Glycosidases"/>
    <property type="match status" value="2"/>
</dbReference>
<proteinExistence type="predicted"/>
<comment type="caution">
    <text evidence="4">The sequence shown here is derived from an EMBL/GenBank/DDBJ whole genome shotgun (WGS) entry which is preliminary data.</text>
</comment>